<evidence type="ECO:0000313" key="10">
    <source>
        <dbReference type="Proteomes" id="UP001168821"/>
    </source>
</evidence>
<keyword evidence="4 7" id="KW-0233">DNA recombination</keyword>
<accession>A0AA38MTP9</accession>
<evidence type="ECO:0000313" key="9">
    <source>
        <dbReference type="EMBL" id="KAJ3667102.1"/>
    </source>
</evidence>
<dbReference type="Pfam" id="PF08743">
    <property type="entry name" value="Nse4_C"/>
    <property type="match status" value="1"/>
</dbReference>
<dbReference type="PANTHER" id="PTHR16140">
    <property type="entry name" value="NON-STRUCTURAL MAINTENANCE OF CHROMOSOMES ELEMENT 4"/>
    <property type="match status" value="1"/>
</dbReference>
<dbReference type="GO" id="GO:0006281">
    <property type="term" value="P:DNA repair"/>
    <property type="evidence" value="ECO:0007669"/>
    <property type="project" value="UniProtKB-UniRule"/>
</dbReference>
<dbReference type="InterPro" id="IPR027786">
    <property type="entry name" value="Nse4/EID"/>
</dbReference>
<organism evidence="9 10">
    <name type="scientific">Zophobas morio</name>
    <dbReference type="NCBI Taxonomy" id="2755281"/>
    <lineage>
        <taxon>Eukaryota</taxon>
        <taxon>Metazoa</taxon>
        <taxon>Ecdysozoa</taxon>
        <taxon>Arthropoda</taxon>
        <taxon>Hexapoda</taxon>
        <taxon>Insecta</taxon>
        <taxon>Pterygota</taxon>
        <taxon>Neoptera</taxon>
        <taxon>Endopterygota</taxon>
        <taxon>Coleoptera</taxon>
        <taxon>Polyphaga</taxon>
        <taxon>Cucujiformia</taxon>
        <taxon>Tenebrionidae</taxon>
        <taxon>Zophobas</taxon>
    </lineage>
</organism>
<dbReference type="GO" id="GO:0030915">
    <property type="term" value="C:Smc5-Smc6 complex"/>
    <property type="evidence" value="ECO:0007669"/>
    <property type="project" value="UniProtKB-UniRule"/>
</dbReference>
<gene>
    <name evidence="9" type="ORF">Zmor_002508</name>
</gene>
<comment type="caution">
    <text evidence="9">The sequence shown here is derived from an EMBL/GenBank/DDBJ whole genome shotgun (WGS) entry which is preliminary data.</text>
</comment>
<keyword evidence="6 7" id="KW-0539">Nucleus</keyword>
<protein>
    <recommendedName>
        <fullName evidence="7">Non-structural maintenance of chromosomes element 4</fullName>
    </recommendedName>
</protein>
<evidence type="ECO:0000256" key="6">
    <source>
        <dbReference type="ARBA" id="ARBA00023242"/>
    </source>
</evidence>
<proteinExistence type="inferred from homology"/>
<evidence type="ECO:0000256" key="2">
    <source>
        <dbReference type="ARBA" id="ARBA00008997"/>
    </source>
</evidence>
<feature type="domain" description="Non-structural maintenance of chromosome element 4 C-terminal" evidence="8">
    <location>
        <begin position="215"/>
        <end position="297"/>
    </location>
</feature>
<evidence type="ECO:0000256" key="1">
    <source>
        <dbReference type="ARBA" id="ARBA00004123"/>
    </source>
</evidence>
<keyword evidence="10" id="KW-1185">Reference proteome</keyword>
<name>A0AA38MTP9_9CUCU</name>
<dbReference type="GO" id="GO:0006310">
    <property type="term" value="P:DNA recombination"/>
    <property type="evidence" value="ECO:0007669"/>
    <property type="project" value="UniProtKB-UniRule"/>
</dbReference>
<dbReference type="GO" id="GO:0005634">
    <property type="term" value="C:nucleus"/>
    <property type="evidence" value="ECO:0007669"/>
    <property type="project" value="UniProtKB-SubCell"/>
</dbReference>
<comment type="function">
    <text evidence="7">Component of the SMC5-SMC6 complex, that promotes sister chromatid alignment after DNA damage and facilitates double-stranded DNA breaks (DSBs) repair via homologous recombination between sister chromatids.</text>
</comment>
<evidence type="ECO:0000259" key="8">
    <source>
        <dbReference type="Pfam" id="PF08743"/>
    </source>
</evidence>
<dbReference type="Proteomes" id="UP001168821">
    <property type="component" value="Unassembled WGS sequence"/>
</dbReference>
<evidence type="ECO:0000256" key="5">
    <source>
        <dbReference type="ARBA" id="ARBA00023204"/>
    </source>
</evidence>
<keyword evidence="3 7" id="KW-0227">DNA damage</keyword>
<evidence type="ECO:0000256" key="7">
    <source>
        <dbReference type="RuleBase" id="RU365071"/>
    </source>
</evidence>
<dbReference type="PANTHER" id="PTHR16140:SF0">
    <property type="entry name" value="NON-STRUCTURAL MAINTENANCE OF CHROMOSOMES ELEMENT 4"/>
    <property type="match status" value="1"/>
</dbReference>
<comment type="similarity">
    <text evidence="2 7">Belongs to the NSE4 family.</text>
</comment>
<comment type="subunit">
    <text evidence="7">Component of the SMC5-SMC6 complex.</text>
</comment>
<comment type="subcellular location">
    <subcellularLocation>
        <location evidence="1 7">Nucleus</location>
    </subcellularLocation>
</comment>
<evidence type="ECO:0000256" key="3">
    <source>
        <dbReference type="ARBA" id="ARBA00022763"/>
    </source>
</evidence>
<keyword evidence="5 7" id="KW-0234">DNA repair</keyword>
<sequence length="305" mass="35552">MKTSDSDKENNNRRALTTTQERKLYYQELLNKVEDISENADLGLETAEEIGEIISETNVLETEYDISKRYQYAEETLLDSMVLSSASGILVKCIESLDVNAESYIPAEFASNIMSYCNPDGEFEADNLLKLLPDVNHLIPQAPEFNFVYGTYDLYNLPQPKQKKERQKQQKDKFERKVPEKVTNLQSEEQGIEEIIKVLYDVLTECYEKNNEESIKYYDYVIDTDSFTNTVDNIFHCAFLIREGRAHLDLDNRGTPYIKPIKKRQLKQFRDEGGVNSQFISAITVSEWETFKKEGYIQKYKNRRQ</sequence>
<dbReference type="AlphaFoldDB" id="A0AA38MTP9"/>
<reference evidence="9" key="1">
    <citation type="journal article" date="2023" name="G3 (Bethesda)">
        <title>Whole genome assemblies of Zophobas morio and Tenebrio molitor.</title>
        <authorList>
            <person name="Kaur S."/>
            <person name="Stinson S.A."/>
            <person name="diCenzo G.C."/>
        </authorList>
    </citation>
    <scope>NUCLEOTIDE SEQUENCE</scope>
    <source>
        <strain evidence="9">QUZm001</strain>
    </source>
</reference>
<evidence type="ECO:0000256" key="4">
    <source>
        <dbReference type="ARBA" id="ARBA00023172"/>
    </source>
</evidence>
<dbReference type="InterPro" id="IPR014854">
    <property type="entry name" value="Nse4_C"/>
</dbReference>
<dbReference type="EMBL" id="JALNTZ010000001">
    <property type="protein sequence ID" value="KAJ3667102.1"/>
    <property type="molecule type" value="Genomic_DNA"/>
</dbReference>